<evidence type="ECO:0000313" key="2">
    <source>
        <dbReference type="Proteomes" id="UP001165065"/>
    </source>
</evidence>
<protein>
    <submittedName>
        <fullName evidence="1">Uncharacterized protein</fullName>
    </submittedName>
</protein>
<name>A0A9W7GBM9_9STRA</name>
<reference evidence="2" key="1">
    <citation type="journal article" date="2023" name="Commun. Biol.">
        <title>Genome analysis of Parmales, the sister group of diatoms, reveals the evolutionary specialization of diatoms from phago-mixotrophs to photoautotrophs.</title>
        <authorList>
            <person name="Ban H."/>
            <person name="Sato S."/>
            <person name="Yoshikawa S."/>
            <person name="Yamada K."/>
            <person name="Nakamura Y."/>
            <person name="Ichinomiya M."/>
            <person name="Sato N."/>
            <person name="Blanc-Mathieu R."/>
            <person name="Endo H."/>
            <person name="Kuwata A."/>
            <person name="Ogata H."/>
        </authorList>
    </citation>
    <scope>NUCLEOTIDE SEQUENCE [LARGE SCALE GENOMIC DNA]</scope>
</reference>
<gene>
    <name evidence="1" type="ORF">TrCOL_g9429</name>
</gene>
<comment type="caution">
    <text evidence="1">The sequence shown here is derived from an EMBL/GenBank/DDBJ whole genome shotgun (WGS) entry which is preliminary data.</text>
</comment>
<dbReference type="OrthoDB" id="10566211at2759"/>
<sequence>MCPLLVACIKRLEAPSNTPSTCRSVLGSSPCVEAQVNTILAKGEWSKAQQKIDRNGVADQNDPIVIDDVKARMGKKRVDELPGFLNFANGQTPDRIKINTRNAYQALKRLKASGP</sequence>
<keyword evidence="2" id="KW-1185">Reference proteome</keyword>
<organism evidence="1 2">
    <name type="scientific">Triparma columacea</name>
    <dbReference type="NCBI Taxonomy" id="722753"/>
    <lineage>
        <taxon>Eukaryota</taxon>
        <taxon>Sar</taxon>
        <taxon>Stramenopiles</taxon>
        <taxon>Ochrophyta</taxon>
        <taxon>Bolidophyceae</taxon>
        <taxon>Parmales</taxon>
        <taxon>Triparmaceae</taxon>
        <taxon>Triparma</taxon>
    </lineage>
</organism>
<accession>A0A9W7GBM9</accession>
<proteinExistence type="predicted"/>
<dbReference type="AlphaFoldDB" id="A0A9W7GBM9"/>
<dbReference type="EMBL" id="BRYA01001205">
    <property type="protein sequence ID" value="GMI40375.1"/>
    <property type="molecule type" value="Genomic_DNA"/>
</dbReference>
<feature type="non-terminal residue" evidence="1">
    <location>
        <position position="115"/>
    </location>
</feature>
<dbReference type="Proteomes" id="UP001165065">
    <property type="component" value="Unassembled WGS sequence"/>
</dbReference>
<evidence type="ECO:0000313" key="1">
    <source>
        <dbReference type="EMBL" id="GMI40375.1"/>
    </source>
</evidence>